<feature type="binding site" evidence="9">
    <location>
        <position position="388"/>
    </location>
    <ligand>
        <name>substrate</name>
    </ligand>
</feature>
<accession>A0ABT1BXU8</accession>
<evidence type="ECO:0000256" key="6">
    <source>
        <dbReference type="ARBA" id="ARBA00022679"/>
    </source>
</evidence>
<feature type="modified residue" description="N6-(pyridoxal phosphate)lysine" evidence="9">
    <location>
        <position position="248"/>
    </location>
</feature>
<evidence type="ECO:0000256" key="2">
    <source>
        <dbReference type="ARBA" id="ARBA00004982"/>
    </source>
</evidence>
<comment type="similarity">
    <text evidence="9">Belongs to the class-I pyridoxal-phosphate-dependent aminotransferase family. LL-diaminopimelate aminotransferase subfamily.</text>
</comment>
<comment type="catalytic activity">
    <reaction evidence="8 9">
        <text>(2S,6S)-2,6-diaminopimelate + 2-oxoglutarate = (S)-2,3,4,5-tetrahydrodipicolinate + L-glutamate + H2O + H(+)</text>
        <dbReference type="Rhea" id="RHEA:23988"/>
        <dbReference type="ChEBI" id="CHEBI:15377"/>
        <dbReference type="ChEBI" id="CHEBI:15378"/>
        <dbReference type="ChEBI" id="CHEBI:16810"/>
        <dbReference type="ChEBI" id="CHEBI:16845"/>
        <dbReference type="ChEBI" id="CHEBI:29985"/>
        <dbReference type="ChEBI" id="CHEBI:57609"/>
        <dbReference type="EC" id="2.6.1.83"/>
    </reaction>
</comment>
<comment type="pathway">
    <text evidence="2 9">Amino-acid biosynthesis; L-lysine biosynthesis via DAP pathway; LL-2,6-diaminopimelate from (S)-tetrahydrodipicolinate (aminotransferase route): step 1/1.</text>
</comment>
<proteinExistence type="inferred from homology"/>
<evidence type="ECO:0000313" key="12">
    <source>
        <dbReference type="Proteomes" id="UP001204015"/>
    </source>
</evidence>
<evidence type="ECO:0000256" key="5">
    <source>
        <dbReference type="ARBA" id="ARBA00022576"/>
    </source>
</evidence>
<feature type="binding site" evidence="9">
    <location>
        <position position="217"/>
    </location>
    <ligand>
        <name>pyridoxal 5'-phosphate</name>
        <dbReference type="ChEBI" id="CHEBI:597326"/>
    </ligand>
</feature>
<dbReference type="InterPro" id="IPR015424">
    <property type="entry name" value="PyrdxlP-dep_Trfase"/>
</dbReference>
<dbReference type="InterPro" id="IPR015421">
    <property type="entry name" value="PyrdxlP-dep_Trfase_major"/>
</dbReference>
<reference evidence="11 12" key="1">
    <citation type="submission" date="2022-06" db="EMBL/GenBank/DDBJ databases">
        <title>A taxonomic note on the genus Prevotella: Description of four novel genera and emended description of the genera Hallella and Xylanibacter.</title>
        <authorList>
            <person name="Hitch T.C.A."/>
        </authorList>
    </citation>
    <scope>NUCLEOTIDE SEQUENCE [LARGE SCALE GENOMIC DNA]</scope>
    <source>
        <strain evidence="11 12">DSM 100619</strain>
    </source>
</reference>
<feature type="binding site" evidence="9">
    <location>
        <position position="186"/>
    </location>
    <ligand>
        <name>pyridoxal 5'-phosphate</name>
        <dbReference type="ChEBI" id="CHEBI:597326"/>
    </ligand>
</feature>
<dbReference type="Gene3D" id="3.40.640.10">
    <property type="entry name" value="Type I PLP-dependent aspartate aminotransferase-like (Major domain)"/>
    <property type="match status" value="1"/>
</dbReference>
<feature type="binding site" evidence="9">
    <location>
        <position position="292"/>
    </location>
    <ligand>
        <name>substrate</name>
    </ligand>
</feature>
<feature type="binding site" evidence="9">
    <location>
        <position position="132"/>
    </location>
    <ligand>
        <name>substrate</name>
    </ligand>
</feature>
<feature type="binding site" evidence="9">
    <location>
        <position position="132"/>
    </location>
    <ligand>
        <name>pyridoxal 5'-phosphate</name>
        <dbReference type="ChEBI" id="CHEBI:597326"/>
    </ligand>
</feature>
<dbReference type="HAMAP" id="MF_01642">
    <property type="entry name" value="DapL_aminotrans_1"/>
    <property type="match status" value="1"/>
</dbReference>
<keyword evidence="7 9" id="KW-0663">Pyridoxal phosphate</keyword>
<comment type="function">
    <text evidence="9">Involved in the synthesis of meso-diaminopimelate (m-DAP or DL-DAP), required for both lysine and peptidoglycan biosynthesis. Catalyzes the direct conversion of tetrahydrodipicolinate to LL-diaminopimelate.</text>
</comment>
<feature type="binding site" evidence="9">
    <location>
        <begin position="108"/>
        <end position="109"/>
    </location>
    <ligand>
        <name>pyridoxal 5'-phosphate</name>
        <dbReference type="ChEBI" id="CHEBI:597326"/>
    </ligand>
</feature>
<evidence type="ECO:0000256" key="1">
    <source>
        <dbReference type="ARBA" id="ARBA00001933"/>
    </source>
</evidence>
<dbReference type="PANTHER" id="PTHR43144">
    <property type="entry name" value="AMINOTRANSFERASE"/>
    <property type="match status" value="1"/>
</dbReference>
<feature type="domain" description="Aminotransferase class I/classII large" evidence="10">
    <location>
        <begin position="36"/>
        <end position="405"/>
    </location>
</feature>
<evidence type="ECO:0000256" key="7">
    <source>
        <dbReference type="ARBA" id="ARBA00022898"/>
    </source>
</evidence>
<dbReference type="Pfam" id="PF00155">
    <property type="entry name" value="Aminotran_1_2"/>
    <property type="match status" value="1"/>
</dbReference>
<keyword evidence="5 9" id="KW-0032">Aminotransferase</keyword>
<organism evidence="11 12">
    <name type="scientific">Segatella cerevisiae</name>
    <dbReference type="NCBI Taxonomy" id="2053716"/>
    <lineage>
        <taxon>Bacteria</taxon>
        <taxon>Pseudomonadati</taxon>
        <taxon>Bacteroidota</taxon>
        <taxon>Bacteroidia</taxon>
        <taxon>Bacteroidales</taxon>
        <taxon>Prevotellaceae</taxon>
        <taxon>Segatella</taxon>
    </lineage>
</organism>
<sequence>MALVNENFLKLPGNYLFADIAKKVNAYKVSHPKQRVISLGIGDVTRPLCPAVIEAMHKAVEEMAHKETFRGYGPERGYDFLREAVAKNDFALRGIHIDPSEIFINDGAKSDTGNFQDILQRDNTIGVTDPIYPVYIDSNVMAGRAGELRNGSWSDITYMPCTQENNFIPQIPDHRVDMVYLCYPNNPTGTVLKKEELKMWVDYALKNDSLILYDAAYEAFIREEDVPHSIYEIRGAKKCAVEFHSYSKTAGFTGVRCGYTVVPKEVTTTTEDGKQRVALNQIWMRRQSTKFNGTSYISQRAAEAIYTKEGKRQTRETIDYYLENARIMREALTQLGFTVYGGVNAPYLWVKTPDNTPGWKFFDQLLFGASVVCTPGVGFGPSGEGYIRLTSFGEREDVEEAMQRISDCMKLGKCNK</sequence>
<evidence type="ECO:0000259" key="10">
    <source>
        <dbReference type="Pfam" id="PF00155"/>
    </source>
</evidence>
<dbReference type="EC" id="2.6.1.83" evidence="3 9"/>
<dbReference type="InterPro" id="IPR019942">
    <property type="entry name" value="DapL/ALD1"/>
</dbReference>
<feature type="binding site" evidence="9">
    <location>
        <position position="15"/>
    </location>
    <ligand>
        <name>substrate</name>
    </ligand>
</feature>
<dbReference type="EMBL" id="JAMXLY010000014">
    <property type="protein sequence ID" value="MCO6025277.1"/>
    <property type="molecule type" value="Genomic_DNA"/>
</dbReference>
<comment type="caution">
    <text evidence="11">The sequence shown here is derived from an EMBL/GenBank/DDBJ whole genome shotgun (WGS) entry which is preliminary data.</text>
</comment>
<feature type="binding site" evidence="9">
    <location>
        <position position="109"/>
    </location>
    <ligand>
        <name>substrate</name>
    </ligand>
</feature>
<dbReference type="InterPro" id="IPR015422">
    <property type="entry name" value="PyrdxlP-dep_Trfase_small"/>
</dbReference>
<dbReference type="Gene3D" id="3.90.1150.10">
    <property type="entry name" value="Aspartate Aminotransferase, domain 1"/>
    <property type="match status" value="1"/>
</dbReference>
<dbReference type="CDD" id="cd00609">
    <property type="entry name" value="AAT_like"/>
    <property type="match status" value="1"/>
</dbReference>
<feature type="binding site" evidence="9">
    <location>
        <position position="42"/>
    </location>
    <ligand>
        <name>substrate</name>
    </ligand>
</feature>
<dbReference type="GO" id="GO:0010285">
    <property type="term" value="F:L,L-diaminopimelate aminotransferase activity"/>
    <property type="evidence" value="ECO:0007669"/>
    <property type="project" value="UniProtKB-EC"/>
</dbReference>
<keyword evidence="6 9" id="KW-0808">Transferase</keyword>
<evidence type="ECO:0000256" key="9">
    <source>
        <dbReference type="HAMAP-Rule" id="MF_01642"/>
    </source>
</evidence>
<evidence type="ECO:0000256" key="8">
    <source>
        <dbReference type="ARBA" id="ARBA00051934"/>
    </source>
</evidence>
<dbReference type="InterPro" id="IPR004839">
    <property type="entry name" value="Aminotransferase_I/II_large"/>
</dbReference>
<evidence type="ECO:0000256" key="4">
    <source>
        <dbReference type="ARBA" id="ARBA00018052"/>
    </source>
</evidence>
<feature type="binding site" evidence="9">
    <location>
        <position position="292"/>
    </location>
    <ligand>
        <name>pyridoxal 5'-phosphate</name>
        <dbReference type="ChEBI" id="CHEBI:597326"/>
    </ligand>
</feature>
<evidence type="ECO:0000313" key="11">
    <source>
        <dbReference type="EMBL" id="MCO6025277.1"/>
    </source>
</evidence>
<dbReference type="NCBIfam" id="TIGR03542">
    <property type="entry name" value="DAPAT_plant"/>
    <property type="match status" value="1"/>
</dbReference>
<gene>
    <name evidence="9" type="primary">dapL</name>
    <name evidence="11" type="ORF">NG821_05390</name>
</gene>
<name>A0ABT1BXU8_9BACT</name>
<feature type="binding site" evidence="9">
    <location>
        <position position="256"/>
    </location>
    <ligand>
        <name>pyridoxal 5'-phosphate</name>
        <dbReference type="ChEBI" id="CHEBI:597326"/>
    </ligand>
</feature>
<comment type="subunit">
    <text evidence="9">Homodimer.</text>
</comment>
<keyword evidence="12" id="KW-1185">Reference proteome</keyword>
<comment type="cofactor">
    <cofactor evidence="1 9">
        <name>pyridoxal 5'-phosphate</name>
        <dbReference type="ChEBI" id="CHEBI:597326"/>
    </cofactor>
</comment>
<feature type="binding site" evidence="9">
    <location>
        <begin position="245"/>
        <end position="247"/>
    </location>
    <ligand>
        <name>pyridoxal 5'-phosphate</name>
        <dbReference type="ChEBI" id="CHEBI:597326"/>
    </ligand>
</feature>
<dbReference type="RefSeq" id="WP_252760634.1">
    <property type="nucleotide sequence ID" value="NZ_JAMXLY010000014.1"/>
</dbReference>
<protein>
    <recommendedName>
        <fullName evidence="4 9">LL-diaminopimelate aminotransferase</fullName>
        <shortName evidence="9">DAP-AT</shortName>
        <shortName evidence="9">DAP-aminotransferase</shortName>
        <shortName evidence="9">LL-DAP-aminotransferase</shortName>
        <ecNumber evidence="3 9">2.6.1.83</ecNumber>
    </recommendedName>
</protein>
<dbReference type="SUPFAM" id="SSF53383">
    <property type="entry name" value="PLP-dependent transferases"/>
    <property type="match status" value="1"/>
</dbReference>
<feature type="binding site" evidence="9">
    <location>
        <position position="72"/>
    </location>
    <ligand>
        <name>pyridoxal 5'-phosphate</name>
        <dbReference type="ChEBI" id="CHEBI:597326"/>
    </ligand>
</feature>
<dbReference type="Proteomes" id="UP001204015">
    <property type="component" value="Unassembled WGS sequence"/>
</dbReference>
<feature type="binding site" evidence="9">
    <location>
        <position position="186"/>
    </location>
    <ligand>
        <name>substrate</name>
    </ligand>
</feature>
<evidence type="ECO:0000256" key="3">
    <source>
        <dbReference type="ARBA" id="ARBA00013138"/>
    </source>
</evidence>